<keyword evidence="2" id="KW-0964">Secreted</keyword>
<keyword evidence="8" id="KW-1185">Reference proteome</keyword>
<evidence type="ECO:0000256" key="4">
    <source>
        <dbReference type="SAM" id="MobiDB-lite"/>
    </source>
</evidence>
<keyword evidence="5" id="KW-0732">Signal</keyword>
<evidence type="ECO:0000259" key="6">
    <source>
        <dbReference type="PROSITE" id="PS51461"/>
    </source>
</evidence>
<feature type="signal peptide" evidence="5">
    <location>
        <begin position="1"/>
        <end position="21"/>
    </location>
</feature>
<gene>
    <name evidence="7" type="ORF">PAPOLLO_LOCUS23388</name>
</gene>
<evidence type="ECO:0000313" key="8">
    <source>
        <dbReference type="Proteomes" id="UP000691718"/>
    </source>
</evidence>
<feature type="region of interest" description="Disordered" evidence="4">
    <location>
        <begin position="64"/>
        <end position="89"/>
    </location>
</feature>
<dbReference type="Pfam" id="PF01391">
    <property type="entry name" value="Collagen"/>
    <property type="match status" value="1"/>
</dbReference>
<evidence type="ECO:0000256" key="1">
    <source>
        <dbReference type="ARBA" id="ARBA00004613"/>
    </source>
</evidence>
<dbReference type="Pfam" id="PF01410">
    <property type="entry name" value="COLFI"/>
    <property type="match status" value="1"/>
</dbReference>
<dbReference type="OrthoDB" id="8939548at2759"/>
<dbReference type="GO" id="GO:0005581">
    <property type="term" value="C:collagen trimer"/>
    <property type="evidence" value="ECO:0007669"/>
    <property type="project" value="UniProtKB-KW"/>
</dbReference>
<proteinExistence type="predicted"/>
<name>A0A8S3Y439_PARAO</name>
<accession>A0A8S3Y439</accession>
<comment type="subcellular location">
    <subcellularLocation>
        <location evidence="1">Secreted</location>
    </subcellularLocation>
</comment>
<reference evidence="7" key="1">
    <citation type="submission" date="2021-04" db="EMBL/GenBank/DDBJ databases">
        <authorList>
            <person name="Tunstrom K."/>
        </authorList>
    </citation>
    <scope>NUCLEOTIDE SEQUENCE</scope>
</reference>
<dbReference type="GO" id="GO:0005576">
    <property type="term" value="C:extracellular region"/>
    <property type="evidence" value="ECO:0007669"/>
    <property type="project" value="UniProtKB-SubCell"/>
</dbReference>
<comment type="caution">
    <text evidence="7">The sequence shown here is derived from an EMBL/GenBank/DDBJ whole genome shotgun (WGS) entry which is preliminary data.</text>
</comment>
<dbReference type="AlphaFoldDB" id="A0A8S3Y439"/>
<dbReference type="Proteomes" id="UP000691718">
    <property type="component" value="Unassembled WGS sequence"/>
</dbReference>
<dbReference type="InterPro" id="IPR000885">
    <property type="entry name" value="Fib_collagen_C"/>
</dbReference>
<sequence length="313" mass="35048">MAGKLFPSLLIFILKLQSCWFDNTFTEIPLENESLNVVTNTGGNMCTTKMDTCSLKVATKYIRGLPGPPGEKGERGVDGQKGDKGLRGPPGTIGKQGICELSDTVSDADSPEGSMLGDKLEPLNGLCKDYPDLIKVLTNGTKWIKKSSPFEVTCKETGLTCLASVKNTKQYDYTKKLEPFWLSELGFDFNDFYGVTTHQINYLQARASSVSLTIRYHCKNSVVLPENTDKSLRILLWNDVIISPYPGKKTPLYYNILNDNCKELGDYKSKWLYTDISIVSQVVHRLPAIDFHIQDVRDENQYLSLEVKELCFG</sequence>
<evidence type="ECO:0000256" key="5">
    <source>
        <dbReference type="SAM" id="SignalP"/>
    </source>
</evidence>
<dbReference type="EMBL" id="CAJQZP010001430">
    <property type="protein sequence ID" value="CAG5045848.1"/>
    <property type="molecule type" value="Genomic_DNA"/>
</dbReference>
<feature type="chain" id="PRO_5035791334" evidence="5">
    <location>
        <begin position="22"/>
        <end position="313"/>
    </location>
</feature>
<dbReference type="InterPro" id="IPR008160">
    <property type="entry name" value="Collagen"/>
</dbReference>
<dbReference type="SMART" id="SM00038">
    <property type="entry name" value="COLFI"/>
    <property type="match status" value="1"/>
</dbReference>
<dbReference type="GO" id="GO:0005201">
    <property type="term" value="F:extracellular matrix structural constituent"/>
    <property type="evidence" value="ECO:0007669"/>
    <property type="project" value="InterPro"/>
</dbReference>
<keyword evidence="3" id="KW-0176">Collagen</keyword>
<evidence type="ECO:0000256" key="2">
    <source>
        <dbReference type="ARBA" id="ARBA00022525"/>
    </source>
</evidence>
<evidence type="ECO:0000313" key="7">
    <source>
        <dbReference type="EMBL" id="CAG5045848.1"/>
    </source>
</evidence>
<protein>
    <submittedName>
        <fullName evidence="7">(apollo) hypothetical protein</fullName>
    </submittedName>
</protein>
<feature type="domain" description="Fibrillar collagen NC1" evidence="6">
    <location>
        <begin position="90"/>
        <end position="313"/>
    </location>
</feature>
<dbReference type="PROSITE" id="PS51461">
    <property type="entry name" value="NC1_FIB"/>
    <property type="match status" value="1"/>
</dbReference>
<feature type="compositionally biased region" description="Basic and acidic residues" evidence="4">
    <location>
        <begin position="71"/>
        <end position="86"/>
    </location>
</feature>
<evidence type="ECO:0000256" key="3">
    <source>
        <dbReference type="ARBA" id="ARBA00023119"/>
    </source>
</evidence>
<organism evidence="7 8">
    <name type="scientific">Parnassius apollo</name>
    <name type="common">Apollo butterfly</name>
    <name type="synonym">Papilio apollo</name>
    <dbReference type="NCBI Taxonomy" id="110799"/>
    <lineage>
        <taxon>Eukaryota</taxon>
        <taxon>Metazoa</taxon>
        <taxon>Ecdysozoa</taxon>
        <taxon>Arthropoda</taxon>
        <taxon>Hexapoda</taxon>
        <taxon>Insecta</taxon>
        <taxon>Pterygota</taxon>
        <taxon>Neoptera</taxon>
        <taxon>Endopterygota</taxon>
        <taxon>Lepidoptera</taxon>
        <taxon>Glossata</taxon>
        <taxon>Ditrysia</taxon>
        <taxon>Papilionoidea</taxon>
        <taxon>Papilionidae</taxon>
        <taxon>Parnassiinae</taxon>
        <taxon>Parnassini</taxon>
        <taxon>Parnassius</taxon>
        <taxon>Parnassius</taxon>
    </lineage>
</organism>